<keyword evidence="5 8" id="KW-0378">Hydrolase</keyword>
<evidence type="ECO:0000256" key="8">
    <source>
        <dbReference type="RuleBase" id="RU000454"/>
    </source>
</evidence>
<keyword evidence="2 8" id="KW-0645">Protease</keyword>
<feature type="domain" description="Peptidase A1" evidence="10">
    <location>
        <begin position="1"/>
        <end position="293"/>
    </location>
</feature>
<protein>
    <recommendedName>
        <fullName evidence="10">Peptidase A1 domain-containing protein</fullName>
    </recommendedName>
</protein>
<evidence type="ECO:0000256" key="4">
    <source>
        <dbReference type="ARBA" id="ARBA00022750"/>
    </source>
</evidence>
<dbReference type="InterPro" id="IPR001461">
    <property type="entry name" value="Aspartic_peptidase_A1"/>
</dbReference>
<dbReference type="CDD" id="cd05471">
    <property type="entry name" value="pepsin_like"/>
    <property type="match status" value="1"/>
</dbReference>
<keyword evidence="7" id="KW-1015">Disulfide bond</keyword>
<dbReference type="InterPro" id="IPR021109">
    <property type="entry name" value="Peptidase_aspartic_dom_sf"/>
</dbReference>
<comment type="similarity">
    <text evidence="1 8">Belongs to the peptidase A1 family.</text>
</comment>
<accession>A0A9P6FYK1</accession>
<keyword evidence="12" id="KW-1185">Reference proteome</keyword>
<dbReference type="PROSITE" id="PS00141">
    <property type="entry name" value="ASP_PROTEASE"/>
    <property type="match status" value="1"/>
</dbReference>
<dbReference type="SUPFAM" id="SSF50630">
    <property type="entry name" value="Acid proteases"/>
    <property type="match status" value="1"/>
</dbReference>
<dbReference type="PROSITE" id="PS51767">
    <property type="entry name" value="PEPTIDASE_A1"/>
    <property type="match status" value="1"/>
</dbReference>
<evidence type="ECO:0000256" key="6">
    <source>
        <dbReference type="ARBA" id="ARBA00023145"/>
    </source>
</evidence>
<comment type="caution">
    <text evidence="11">The sequence shown here is derived from an EMBL/GenBank/DDBJ whole genome shotgun (WGS) entry which is preliminary data.</text>
</comment>
<organism evidence="11 12">
    <name type="scientific">Lunasporangiospora selenospora</name>
    <dbReference type="NCBI Taxonomy" id="979761"/>
    <lineage>
        <taxon>Eukaryota</taxon>
        <taxon>Fungi</taxon>
        <taxon>Fungi incertae sedis</taxon>
        <taxon>Mucoromycota</taxon>
        <taxon>Mortierellomycotina</taxon>
        <taxon>Mortierellomycetes</taxon>
        <taxon>Mortierellales</taxon>
        <taxon>Mortierellaceae</taxon>
        <taxon>Lunasporangiospora</taxon>
    </lineage>
</organism>
<dbReference type="AlphaFoldDB" id="A0A9P6FYK1"/>
<evidence type="ECO:0000256" key="7">
    <source>
        <dbReference type="ARBA" id="ARBA00023157"/>
    </source>
</evidence>
<evidence type="ECO:0000256" key="5">
    <source>
        <dbReference type="ARBA" id="ARBA00022801"/>
    </source>
</evidence>
<evidence type="ECO:0000256" key="9">
    <source>
        <dbReference type="SAM" id="SignalP"/>
    </source>
</evidence>
<evidence type="ECO:0000259" key="10">
    <source>
        <dbReference type="PROSITE" id="PS51767"/>
    </source>
</evidence>
<dbReference type="Proteomes" id="UP000780801">
    <property type="component" value="Unassembled WGS sequence"/>
</dbReference>
<feature type="signal peptide" evidence="9">
    <location>
        <begin position="1"/>
        <end position="21"/>
    </location>
</feature>
<evidence type="ECO:0000256" key="2">
    <source>
        <dbReference type="ARBA" id="ARBA00022670"/>
    </source>
</evidence>
<evidence type="ECO:0000256" key="3">
    <source>
        <dbReference type="ARBA" id="ARBA00022729"/>
    </source>
</evidence>
<name>A0A9P6FYK1_9FUNG</name>
<dbReference type="Pfam" id="PF00026">
    <property type="entry name" value="Asp"/>
    <property type="match status" value="1"/>
</dbReference>
<dbReference type="OrthoDB" id="2747330at2759"/>
<evidence type="ECO:0000313" key="11">
    <source>
        <dbReference type="EMBL" id="KAF9583774.1"/>
    </source>
</evidence>
<sequence>MKIPVLLSLVALIHPWAIVQASPIHEQSEDQTVKSQAFTVPLTRDPRFKHNTLLQIQKIHRRYGVSRIGTLPIKDVHPDLEYYGTVSVGTPAQPINFNLDTKFMDNAIANGLVSKPVVSVFMPSIRQNGGVGGEYRFGEIDSSKYRGDLVYVPVTKKGYWQVAVQGIVVGGKDLGVSSQGIIDTGTTLILVSDAVANLVHQQIPGAIKHREYGWMVPCSIKKNLADKISFRMGGQLFDVAVADLAYEEMRKGGPNCFSGVQGGMSKLWILGDVFIKNNYCVFEQSERPRIGMAPLRY</sequence>
<proteinExistence type="inferred from homology"/>
<dbReference type="InterPro" id="IPR033121">
    <property type="entry name" value="PEPTIDASE_A1"/>
</dbReference>
<dbReference type="InterPro" id="IPR034164">
    <property type="entry name" value="Pepsin-like_dom"/>
</dbReference>
<evidence type="ECO:0000313" key="12">
    <source>
        <dbReference type="Proteomes" id="UP000780801"/>
    </source>
</evidence>
<reference evidence="11" key="1">
    <citation type="journal article" date="2020" name="Fungal Divers.">
        <title>Resolving the Mortierellaceae phylogeny through synthesis of multi-gene phylogenetics and phylogenomics.</title>
        <authorList>
            <person name="Vandepol N."/>
            <person name="Liber J."/>
            <person name="Desiro A."/>
            <person name="Na H."/>
            <person name="Kennedy M."/>
            <person name="Barry K."/>
            <person name="Grigoriev I.V."/>
            <person name="Miller A.N."/>
            <person name="O'Donnell K."/>
            <person name="Stajich J.E."/>
            <person name="Bonito G."/>
        </authorList>
    </citation>
    <scope>NUCLEOTIDE SEQUENCE</scope>
    <source>
        <strain evidence="11">KOD1015</strain>
    </source>
</reference>
<keyword evidence="4 8" id="KW-0064">Aspartyl protease</keyword>
<dbReference type="InterPro" id="IPR001969">
    <property type="entry name" value="Aspartic_peptidase_AS"/>
</dbReference>
<gene>
    <name evidence="11" type="ORF">BGW38_008574</name>
</gene>
<dbReference type="PANTHER" id="PTHR47966:SF1">
    <property type="entry name" value="ASPARTYL PROTEINASE"/>
    <property type="match status" value="1"/>
</dbReference>
<keyword evidence="3 9" id="KW-0732">Signal</keyword>
<feature type="chain" id="PRO_5040315256" description="Peptidase A1 domain-containing protein" evidence="9">
    <location>
        <begin position="22"/>
        <end position="297"/>
    </location>
</feature>
<dbReference type="EMBL" id="JAABOA010000595">
    <property type="protein sequence ID" value="KAF9583774.1"/>
    <property type="molecule type" value="Genomic_DNA"/>
</dbReference>
<dbReference type="PRINTS" id="PR00792">
    <property type="entry name" value="PEPSIN"/>
</dbReference>
<keyword evidence="6" id="KW-0865">Zymogen</keyword>
<dbReference type="GO" id="GO:0006508">
    <property type="term" value="P:proteolysis"/>
    <property type="evidence" value="ECO:0007669"/>
    <property type="project" value="UniProtKB-KW"/>
</dbReference>
<dbReference type="GO" id="GO:0004190">
    <property type="term" value="F:aspartic-type endopeptidase activity"/>
    <property type="evidence" value="ECO:0007669"/>
    <property type="project" value="UniProtKB-KW"/>
</dbReference>
<dbReference type="Gene3D" id="2.40.70.10">
    <property type="entry name" value="Acid Proteases"/>
    <property type="match status" value="1"/>
</dbReference>
<dbReference type="PANTHER" id="PTHR47966">
    <property type="entry name" value="BETA-SITE APP-CLEAVING ENZYME, ISOFORM A-RELATED"/>
    <property type="match status" value="1"/>
</dbReference>
<evidence type="ECO:0000256" key="1">
    <source>
        <dbReference type="ARBA" id="ARBA00007447"/>
    </source>
</evidence>